<dbReference type="AlphaFoldDB" id="A0A2H1VS88"/>
<evidence type="ECO:0000313" key="1">
    <source>
        <dbReference type="EMBL" id="SOQ43680.1"/>
    </source>
</evidence>
<protein>
    <submittedName>
        <fullName evidence="1">SFRICE_005050</fullName>
    </submittedName>
</protein>
<dbReference type="EMBL" id="ODYU01004131">
    <property type="protein sequence ID" value="SOQ43680.1"/>
    <property type="molecule type" value="Genomic_DNA"/>
</dbReference>
<proteinExistence type="predicted"/>
<sequence length="206" mass="23391">MPIEFKFLLCLGCVYKHTNSHIHHTQTQNNILWITQRVAPCENRIRYRLSDDRLPKHRVNHAVELKGNVKNLNKNRKVKRKDFVKLNIQFDCTVGAVAGQLAAAQRVAGSIPARSNSLCDPQIVVSGLGVIQRYELTYVTGWILFIPRKYQVKPLAKLIGAVIDRALILSDIKGMDSAVILEARRAIKFKIRYEDEVSIIHGLPKT</sequence>
<accession>A0A2H1VS88</accession>
<reference evidence="1" key="1">
    <citation type="submission" date="2016-07" db="EMBL/GenBank/DDBJ databases">
        <authorList>
            <person name="Bretaudeau A."/>
        </authorList>
    </citation>
    <scope>NUCLEOTIDE SEQUENCE</scope>
    <source>
        <strain evidence="1">Rice</strain>
        <tissue evidence="1">Whole body</tissue>
    </source>
</reference>
<name>A0A2H1VS88_SPOFR</name>
<organism evidence="1">
    <name type="scientific">Spodoptera frugiperda</name>
    <name type="common">Fall armyworm</name>
    <dbReference type="NCBI Taxonomy" id="7108"/>
    <lineage>
        <taxon>Eukaryota</taxon>
        <taxon>Metazoa</taxon>
        <taxon>Ecdysozoa</taxon>
        <taxon>Arthropoda</taxon>
        <taxon>Hexapoda</taxon>
        <taxon>Insecta</taxon>
        <taxon>Pterygota</taxon>
        <taxon>Neoptera</taxon>
        <taxon>Endopterygota</taxon>
        <taxon>Lepidoptera</taxon>
        <taxon>Glossata</taxon>
        <taxon>Ditrysia</taxon>
        <taxon>Noctuoidea</taxon>
        <taxon>Noctuidae</taxon>
        <taxon>Amphipyrinae</taxon>
        <taxon>Spodoptera</taxon>
    </lineage>
</organism>
<gene>
    <name evidence="1" type="ORF">SFRICE_005050</name>
</gene>